<gene>
    <name evidence="1" type="ORF">KXQ929_LOCUS54265</name>
</gene>
<proteinExistence type="predicted"/>
<protein>
    <submittedName>
        <fullName evidence="1">Uncharacterized protein</fullName>
    </submittedName>
</protein>
<evidence type="ECO:0000313" key="2">
    <source>
        <dbReference type="Proteomes" id="UP000663868"/>
    </source>
</evidence>
<sequence length="22" mass="2275">MQLSTSSLVALWSHAVALSSVS</sequence>
<feature type="non-terminal residue" evidence="1">
    <location>
        <position position="22"/>
    </location>
</feature>
<organism evidence="1 2">
    <name type="scientific">Adineta steineri</name>
    <dbReference type="NCBI Taxonomy" id="433720"/>
    <lineage>
        <taxon>Eukaryota</taxon>
        <taxon>Metazoa</taxon>
        <taxon>Spiralia</taxon>
        <taxon>Gnathifera</taxon>
        <taxon>Rotifera</taxon>
        <taxon>Eurotatoria</taxon>
        <taxon>Bdelloidea</taxon>
        <taxon>Adinetida</taxon>
        <taxon>Adinetidae</taxon>
        <taxon>Adineta</taxon>
    </lineage>
</organism>
<name>A0A820SQZ0_9BILA</name>
<reference evidence="1" key="1">
    <citation type="submission" date="2021-02" db="EMBL/GenBank/DDBJ databases">
        <authorList>
            <person name="Nowell W R."/>
        </authorList>
    </citation>
    <scope>NUCLEOTIDE SEQUENCE</scope>
</reference>
<dbReference type="EMBL" id="CAJOBB010032277">
    <property type="protein sequence ID" value="CAF4456626.1"/>
    <property type="molecule type" value="Genomic_DNA"/>
</dbReference>
<dbReference type="AlphaFoldDB" id="A0A820SQZ0"/>
<evidence type="ECO:0000313" key="1">
    <source>
        <dbReference type="EMBL" id="CAF4456626.1"/>
    </source>
</evidence>
<comment type="caution">
    <text evidence="1">The sequence shown here is derived from an EMBL/GenBank/DDBJ whole genome shotgun (WGS) entry which is preliminary data.</text>
</comment>
<dbReference type="Proteomes" id="UP000663868">
    <property type="component" value="Unassembled WGS sequence"/>
</dbReference>
<accession>A0A820SQZ0</accession>